<dbReference type="EMBL" id="BARU01007556">
    <property type="protein sequence ID" value="GAH46125.1"/>
    <property type="molecule type" value="Genomic_DNA"/>
</dbReference>
<organism evidence="1">
    <name type="scientific">marine sediment metagenome</name>
    <dbReference type="NCBI Taxonomy" id="412755"/>
    <lineage>
        <taxon>unclassified sequences</taxon>
        <taxon>metagenomes</taxon>
        <taxon>ecological metagenomes</taxon>
    </lineage>
</organism>
<gene>
    <name evidence="1" type="ORF">S03H2_14876</name>
</gene>
<accession>X1GMQ3</accession>
<dbReference type="AlphaFoldDB" id="X1GMQ3"/>
<feature type="non-terminal residue" evidence="1">
    <location>
        <position position="1"/>
    </location>
</feature>
<comment type="caution">
    <text evidence="1">The sequence shown here is derived from an EMBL/GenBank/DDBJ whole genome shotgun (WGS) entry which is preliminary data.</text>
</comment>
<proteinExistence type="predicted"/>
<protein>
    <submittedName>
        <fullName evidence="1">Uncharacterized protein</fullName>
    </submittedName>
</protein>
<reference evidence="1" key="1">
    <citation type="journal article" date="2014" name="Front. Microbiol.">
        <title>High frequency of phylogenetically diverse reductive dehalogenase-homologous genes in deep subseafloor sedimentary metagenomes.</title>
        <authorList>
            <person name="Kawai M."/>
            <person name="Futagami T."/>
            <person name="Toyoda A."/>
            <person name="Takaki Y."/>
            <person name="Nishi S."/>
            <person name="Hori S."/>
            <person name="Arai W."/>
            <person name="Tsubouchi T."/>
            <person name="Morono Y."/>
            <person name="Uchiyama I."/>
            <person name="Ito T."/>
            <person name="Fujiyama A."/>
            <person name="Inagaki F."/>
            <person name="Takami H."/>
        </authorList>
    </citation>
    <scope>NUCLEOTIDE SEQUENCE</scope>
    <source>
        <strain evidence="1">Expedition CK06-06</strain>
    </source>
</reference>
<name>X1GMQ3_9ZZZZ</name>
<sequence>IEPIIERIDIDLLSYSDIIIERLYDIRMLYSV</sequence>
<evidence type="ECO:0000313" key="1">
    <source>
        <dbReference type="EMBL" id="GAH46125.1"/>
    </source>
</evidence>